<organism evidence="8">
    <name type="scientific">Anoplopoma fimbria</name>
    <name type="common">Sablefish</name>
    <dbReference type="NCBI Taxonomy" id="229290"/>
    <lineage>
        <taxon>Eukaryota</taxon>
        <taxon>Metazoa</taxon>
        <taxon>Chordata</taxon>
        <taxon>Craniata</taxon>
        <taxon>Vertebrata</taxon>
        <taxon>Euteleostomi</taxon>
        <taxon>Actinopterygii</taxon>
        <taxon>Neopterygii</taxon>
        <taxon>Teleostei</taxon>
        <taxon>Neoteleostei</taxon>
        <taxon>Acanthomorphata</taxon>
        <taxon>Eupercaria</taxon>
        <taxon>Perciformes</taxon>
        <taxon>Cottioidei</taxon>
        <taxon>Anoplopomatales</taxon>
        <taxon>Anoplopomatidae</taxon>
        <taxon>Anoplopoma</taxon>
    </lineage>
</organism>
<accession>C3KJX0</accession>
<feature type="domain" description="Peptidase C1A propeptide" evidence="7">
    <location>
        <begin position="25"/>
        <end position="58"/>
    </location>
</feature>
<dbReference type="AlphaFoldDB" id="C3KJX0"/>
<dbReference type="GO" id="GO:0006508">
    <property type="term" value="P:proteolysis"/>
    <property type="evidence" value="ECO:0007669"/>
    <property type="project" value="UniProtKB-KW"/>
</dbReference>
<evidence type="ECO:0000256" key="1">
    <source>
        <dbReference type="ARBA" id="ARBA00022670"/>
    </source>
</evidence>
<dbReference type="EMBL" id="BT083235">
    <property type="protein sequence ID" value="ACQ58942.1"/>
    <property type="molecule type" value="mRNA"/>
</dbReference>
<feature type="signal peptide" evidence="6">
    <location>
        <begin position="1"/>
        <end position="18"/>
    </location>
</feature>
<evidence type="ECO:0000256" key="6">
    <source>
        <dbReference type="SAM" id="SignalP"/>
    </source>
</evidence>
<dbReference type="InterPro" id="IPR012599">
    <property type="entry name" value="Propeptide_C1A"/>
</dbReference>
<keyword evidence="1" id="KW-0645">Protease</keyword>
<dbReference type="Gene3D" id="3.90.70.10">
    <property type="entry name" value="Cysteine proteinases"/>
    <property type="match status" value="1"/>
</dbReference>
<protein>
    <submittedName>
        <fullName evidence="8">Cathepsin B</fullName>
    </submittedName>
</protein>
<evidence type="ECO:0000256" key="3">
    <source>
        <dbReference type="ARBA" id="ARBA00022801"/>
    </source>
</evidence>
<sequence length="70" mass="7835">MWHSAFLLLAASLSVSLARPHLKPLSSEMVNYINKVNTTWKAGHNFHNVDYSYVKKLCVDTTAYGRGPSP</sequence>
<keyword evidence="3" id="KW-0378">Hydrolase</keyword>
<evidence type="ECO:0000259" key="7">
    <source>
        <dbReference type="Pfam" id="PF08127"/>
    </source>
</evidence>
<gene>
    <name evidence="8" type="primary">CATB</name>
</gene>
<keyword evidence="2 6" id="KW-0732">Signal</keyword>
<dbReference type="GO" id="GO:0004197">
    <property type="term" value="F:cysteine-type endopeptidase activity"/>
    <property type="evidence" value="ECO:0007669"/>
    <property type="project" value="InterPro"/>
</dbReference>
<keyword evidence="5" id="KW-1015">Disulfide bond</keyword>
<evidence type="ECO:0000256" key="2">
    <source>
        <dbReference type="ARBA" id="ARBA00022729"/>
    </source>
</evidence>
<proteinExistence type="evidence at transcript level"/>
<name>C3KJX0_ANOFI</name>
<feature type="chain" id="PRO_5002927329" evidence="6">
    <location>
        <begin position="19"/>
        <end position="70"/>
    </location>
</feature>
<evidence type="ECO:0000313" key="8">
    <source>
        <dbReference type="EMBL" id="ACQ58942.1"/>
    </source>
</evidence>
<keyword evidence="4" id="KW-0788">Thiol protease</keyword>
<reference evidence="8" key="1">
    <citation type="submission" date="2009-05" db="EMBL/GenBank/DDBJ databases">
        <title>Anoplopoma fimbria ESTs and full-length cDNAs.</title>
        <authorList>
            <person name="Messmer A."/>
            <person name="Rondeau E."/>
            <person name="Sanderson D."/>
            <person name="Cooper G."/>
            <person name="Leong J."/>
            <person name="Koop B.F."/>
        </authorList>
    </citation>
    <scope>NUCLEOTIDE SEQUENCE</scope>
    <source>
        <tissue evidence="8">Brain</tissue>
    </source>
</reference>
<evidence type="ECO:0000256" key="4">
    <source>
        <dbReference type="ARBA" id="ARBA00022807"/>
    </source>
</evidence>
<evidence type="ECO:0000256" key="5">
    <source>
        <dbReference type="ARBA" id="ARBA00023157"/>
    </source>
</evidence>
<dbReference type="Pfam" id="PF08127">
    <property type="entry name" value="Propeptide_C1"/>
    <property type="match status" value="1"/>
</dbReference>